<dbReference type="VEuPathDB" id="ToxoDB:EMWEY_00025530"/>
<evidence type="ECO:0000313" key="7">
    <source>
        <dbReference type="Proteomes" id="UP000030763"/>
    </source>
</evidence>
<sequence length="196" mass="21784">MGQQKGGGASDLVKGAVLQCVEAATLGMPFEVWKTRMGKHRNESTIEAFNSILRLRGFRGFWQGTGPKLIESASKGAVLLYSKGLYPGGSAIALRQMTNWASRQGFTEVARDYFLKKKIAAQQQQQQQQQQQVQQQRQQRQQMAGVKLSVTEELLSGCIGGLLSTWNQPFEVARIEMQTAAAEGKDKKNIIYVNLF</sequence>
<reference evidence="6" key="2">
    <citation type="submission" date="2013-10" db="EMBL/GenBank/DDBJ databases">
        <authorList>
            <person name="Aslett M."/>
        </authorList>
    </citation>
    <scope>NUCLEOTIDE SEQUENCE [LARGE SCALE GENOMIC DNA]</scope>
    <source>
        <strain evidence="6">Weybridge</strain>
    </source>
</reference>
<keyword evidence="2 4" id="KW-0812">Transmembrane</keyword>
<dbReference type="GeneID" id="25336539"/>
<dbReference type="RefSeq" id="XP_013336531.1">
    <property type="nucleotide sequence ID" value="XM_013481077.1"/>
</dbReference>
<evidence type="ECO:0000313" key="6">
    <source>
        <dbReference type="EMBL" id="CDJ59886.1"/>
    </source>
</evidence>
<protein>
    <submittedName>
        <fullName evidence="6">Mitochondrial carrier domain-containing protein, putative</fullName>
    </submittedName>
</protein>
<accession>U6M772</accession>
<gene>
    <name evidence="6" type="ORF">EMWEY_00025530</name>
</gene>
<evidence type="ECO:0000256" key="3">
    <source>
        <dbReference type="ARBA" id="ARBA00023136"/>
    </source>
</evidence>
<dbReference type="GO" id="GO:0005371">
    <property type="term" value="F:tricarboxylate secondary active transmembrane transporter activity"/>
    <property type="evidence" value="ECO:0007669"/>
    <property type="project" value="TreeGrafter"/>
</dbReference>
<comment type="subcellular location">
    <subcellularLocation>
        <location evidence="1">Membrane</location>
        <topology evidence="1">Multi-pass membrane protein</topology>
    </subcellularLocation>
</comment>
<keyword evidence="5" id="KW-0813">Transport</keyword>
<dbReference type="PANTHER" id="PTHR46982">
    <property type="entry name" value="CITRATE/OXOGLUTARATE CARRIER PROTEIN"/>
    <property type="match status" value="1"/>
</dbReference>
<dbReference type="GO" id="GO:0005739">
    <property type="term" value="C:mitochondrion"/>
    <property type="evidence" value="ECO:0007669"/>
    <property type="project" value="TreeGrafter"/>
</dbReference>
<organism evidence="6 7">
    <name type="scientific">Eimeria maxima</name>
    <name type="common">Coccidian parasite</name>
    <dbReference type="NCBI Taxonomy" id="5804"/>
    <lineage>
        <taxon>Eukaryota</taxon>
        <taxon>Sar</taxon>
        <taxon>Alveolata</taxon>
        <taxon>Apicomplexa</taxon>
        <taxon>Conoidasida</taxon>
        <taxon>Coccidia</taxon>
        <taxon>Eucoccidiorida</taxon>
        <taxon>Eimeriorina</taxon>
        <taxon>Eimeriidae</taxon>
        <taxon>Eimeria</taxon>
    </lineage>
</organism>
<dbReference type="InterPro" id="IPR023395">
    <property type="entry name" value="MCP_dom_sf"/>
</dbReference>
<dbReference type="EMBL" id="HG720944">
    <property type="protein sequence ID" value="CDJ59886.1"/>
    <property type="molecule type" value="Genomic_DNA"/>
</dbReference>
<proteinExistence type="inferred from homology"/>
<evidence type="ECO:0000256" key="2">
    <source>
        <dbReference type="ARBA" id="ARBA00022692"/>
    </source>
</evidence>
<dbReference type="PROSITE" id="PS50920">
    <property type="entry name" value="SOLCAR"/>
    <property type="match status" value="1"/>
</dbReference>
<dbReference type="PANTHER" id="PTHR46982:SF1">
    <property type="entry name" value="CITRATE_OXOGLUTARATE CARRIER PROTEIN"/>
    <property type="match status" value="1"/>
</dbReference>
<evidence type="ECO:0000256" key="5">
    <source>
        <dbReference type="RuleBase" id="RU000488"/>
    </source>
</evidence>
<dbReference type="Proteomes" id="UP000030763">
    <property type="component" value="Unassembled WGS sequence"/>
</dbReference>
<dbReference type="Gene3D" id="1.50.40.10">
    <property type="entry name" value="Mitochondrial carrier domain"/>
    <property type="match status" value="2"/>
</dbReference>
<dbReference type="GO" id="GO:0006843">
    <property type="term" value="P:mitochondrial citrate transmembrane transport"/>
    <property type="evidence" value="ECO:0007669"/>
    <property type="project" value="TreeGrafter"/>
</dbReference>
<dbReference type="InterPro" id="IPR053017">
    <property type="entry name" value="Mito_Cit/Oxoglu_Carrier"/>
</dbReference>
<dbReference type="InterPro" id="IPR018108">
    <property type="entry name" value="MCP_transmembrane"/>
</dbReference>
<reference evidence="6" key="1">
    <citation type="submission" date="2013-10" db="EMBL/GenBank/DDBJ databases">
        <title>Genomic analysis of the causative agents of coccidiosis in chickens.</title>
        <authorList>
            <person name="Reid A.J."/>
            <person name="Blake D."/>
            <person name="Billington K."/>
            <person name="Browne H."/>
            <person name="Dunn M."/>
            <person name="Hung S."/>
            <person name="Kawahara F."/>
            <person name="Miranda-Saavedra D."/>
            <person name="Mourier T."/>
            <person name="Nagra H."/>
            <person name="Otto T.D."/>
            <person name="Rawlings N."/>
            <person name="Sanchez A."/>
            <person name="Sanders M."/>
            <person name="Subramaniam C."/>
            <person name="Tay Y."/>
            <person name="Dear P."/>
            <person name="Doerig C."/>
            <person name="Gruber A."/>
            <person name="Parkinson J."/>
            <person name="Shirley M."/>
            <person name="Wan K.L."/>
            <person name="Berriman M."/>
            <person name="Tomley F."/>
            <person name="Pain A."/>
        </authorList>
    </citation>
    <scope>NUCLEOTIDE SEQUENCE [LARGE SCALE GENOMIC DNA]</scope>
    <source>
        <strain evidence="6">Weybridge</strain>
    </source>
</reference>
<feature type="repeat" description="Solcar" evidence="4">
    <location>
        <begin position="6"/>
        <end position="89"/>
    </location>
</feature>
<evidence type="ECO:0000256" key="4">
    <source>
        <dbReference type="PROSITE-ProRule" id="PRU00282"/>
    </source>
</evidence>
<dbReference type="GO" id="GO:0015742">
    <property type="term" value="P:alpha-ketoglutarate transport"/>
    <property type="evidence" value="ECO:0007669"/>
    <property type="project" value="TreeGrafter"/>
</dbReference>
<keyword evidence="3 4" id="KW-0472">Membrane</keyword>
<evidence type="ECO:0000256" key="1">
    <source>
        <dbReference type="ARBA" id="ARBA00004141"/>
    </source>
</evidence>
<comment type="similarity">
    <text evidence="5">Belongs to the mitochondrial carrier (TC 2.A.29) family.</text>
</comment>
<dbReference type="GO" id="GO:0016020">
    <property type="term" value="C:membrane"/>
    <property type="evidence" value="ECO:0007669"/>
    <property type="project" value="UniProtKB-SubCell"/>
</dbReference>
<dbReference type="Pfam" id="PF00153">
    <property type="entry name" value="Mito_carr"/>
    <property type="match status" value="1"/>
</dbReference>
<dbReference type="AlphaFoldDB" id="U6M772"/>
<name>U6M772_EIMMA</name>
<dbReference type="OrthoDB" id="10253709at2759"/>
<dbReference type="SUPFAM" id="SSF103506">
    <property type="entry name" value="Mitochondrial carrier"/>
    <property type="match status" value="1"/>
</dbReference>
<keyword evidence="7" id="KW-1185">Reference proteome</keyword>